<keyword evidence="3" id="KW-1185">Reference proteome</keyword>
<keyword evidence="1" id="KW-0732">Signal</keyword>
<dbReference type="PANTHER" id="PTHR11102:SF160">
    <property type="entry name" value="ERAD-ASSOCIATED E3 UBIQUITIN-PROTEIN LIGASE COMPONENT HRD3"/>
    <property type="match status" value="1"/>
</dbReference>
<evidence type="ECO:0000313" key="3">
    <source>
        <dbReference type="Proteomes" id="UP001214854"/>
    </source>
</evidence>
<dbReference type="InterPro" id="IPR050767">
    <property type="entry name" value="Sel1_AlgK"/>
</dbReference>
<proteinExistence type="predicted"/>
<sequence>MFRKMLGTVCALSCFMALPVLAQTKDAPAKSTDDDKDVTEVTVLLKKERAAPIFDANRPLKSFFTSSDGCGWYDNPAWEFQDWAPDKPRPMTAFEKAYVYDFTGKSRFDEKTIGATTDGQTTQDSGSAEEGMTFGGGVIPPSDEDAPLTPCEQARYQIARRDKSLSEAFAFYEQKQYPEARARFETAYGKVGYDIAGLMLGDMYRKGQGVPRDMAKAIGWYRKVAEKAIHQQEPFDPKNPTAMSPRAEAAMMLAQIYLAGDGVPRDFKNGLRYVEQASAIGYVPATKLAGDFYYKGIGAPRNLKKAVKNYETAALLGYAPAQYAWAEILYDGEGEVRADPAKARELYALAARGGNAGAQYQMAVFYDTGDGVKADAKTALIYYKDAALGGDADAQNAIGSWFYQGDALLPKDQVVARKWFETAAQTGHSEAAFNLAVMYAKGEGGAKDAVKAWLWFDVARRAGHPNAAVAGKQIEAQMTEVEKAELAKIIAPKT</sequence>
<dbReference type="SUPFAM" id="SSF81901">
    <property type="entry name" value="HCP-like"/>
    <property type="match status" value="2"/>
</dbReference>
<dbReference type="Pfam" id="PF08238">
    <property type="entry name" value="Sel1"/>
    <property type="match status" value="7"/>
</dbReference>
<evidence type="ECO:0000256" key="1">
    <source>
        <dbReference type="SAM" id="SignalP"/>
    </source>
</evidence>
<dbReference type="InterPro" id="IPR011990">
    <property type="entry name" value="TPR-like_helical_dom_sf"/>
</dbReference>
<protein>
    <submittedName>
        <fullName evidence="2">SEL1-like repeat protein</fullName>
    </submittedName>
</protein>
<dbReference type="Proteomes" id="UP001214854">
    <property type="component" value="Unassembled WGS sequence"/>
</dbReference>
<dbReference type="EMBL" id="JAQQKX010000007">
    <property type="protein sequence ID" value="MDC7683583.1"/>
    <property type="molecule type" value="Genomic_DNA"/>
</dbReference>
<evidence type="ECO:0000313" key="2">
    <source>
        <dbReference type="EMBL" id="MDC7683583.1"/>
    </source>
</evidence>
<feature type="signal peptide" evidence="1">
    <location>
        <begin position="1"/>
        <end position="22"/>
    </location>
</feature>
<reference evidence="2 3" key="1">
    <citation type="submission" date="2023-01" db="EMBL/GenBank/DDBJ databases">
        <title>Novel species of the genus Asticcacaulis isolated from rivers.</title>
        <authorList>
            <person name="Lu H."/>
        </authorList>
    </citation>
    <scope>NUCLEOTIDE SEQUENCE [LARGE SCALE GENOMIC DNA]</scope>
    <source>
        <strain evidence="2 3">BYS171W</strain>
    </source>
</reference>
<comment type="caution">
    <text evidence="2">The sequence shown here is derived from an EMBL/GenBank/DDBJ whole genome shotgun (WGS) entry which is preliminary data.</text>
</comment>
<dbReference type="Gene3D" id="1.25.40.10">
    <property type="entry name" value="Tetratricopeptide repeat domain"/>
    <property type="match status" value="3"/>
</dbReference>
<feature type="chain" id="PRO_5045604119" evidence="1">
    <location>
        <begin position="23"/>
        <end position="494"/>
    </location>
</feature>
<accession>A0ABT5HU34</accession>
<organism evidence="2 3">
    <name type="scientific">Asticcacaulis aquaticus</name>
    <dbReference type="NCBI Taxonomy" id="2984212"/>
    <lineage>
        <taxon>Bacteria</taxon>
        <taxon>Pseudomonadati</taxon>
        <taxon>Pseudomonadota</taxon>
        <taxon>Alphaproteobacteria</taxon>
        <taxon>Caulobacterales</taxon>
        <taxon>Caulobacteraceae</taxon>
        <taxon>Asticcacaulis</taxon>
    </lineage>
</organism>
<dbReference type="InterPro" id="IPR006597">
    <property type="entry name" value="Sel1-like"/>
</dbReference>
<dbReference type="SMART" id="SM00671">
    <property type="entry name" value="SEL1"/>
    <property type="match status" value="7"/>
</dbReference>
<name>A0ABT5HU34_9CAUL</name>
<dbReference type="PANTHER" id="PTHR11102">
    <property type="entry name" value="SEL-1-LIKE PROTEIN"/>
    <property type="match status" value="1"/>
</dbReference>
<gene>
    <name evidence="2" type="ORF">PQU92_09865</name>
</gene>
<dbReference type="RefSeq" id="WP_272748052.1">
    <property type="nucleotide sequence ID" value="NZ_JAQQKX010000007.1"/>
</dbReference>